<proteinExistence type="predicted"/>
<sequence>MKSLTTWVISQQNTENLRAGILQEKNAELFLVSYGSTSPALSDRREFPLFYRTVAPDSSHNPARLAFVRRFRWDTVTALSQNEDVFSLDTDTRIIIGSFSQEVAPKIFCEAGNNTSKELCAVQAESKS</sequence>
<organism evidence="10 11">
    <name type="scientific">Ladona fulva</name>
    <name type="common">Scarce chaser dragonfly</name>
    <name type="synonym">Libellula fulva</name>
    <dbReference type="NCBI Taxonomy" id="123851"/>
    <lineage>
        <taxon>Eukaryota</taxon>
        <taxon>Metazoa</taxon>
        <taxon>Ecdysozoa</taxon>
        <taxon>Arthropoda</taxon>
        <taxon>Hexapoda</taxon>
        <taxon>Insecta</taxon>
        <taxon>Pterygota</taxon>
        <taxon>Palaeoptera</taxon>
        <taxon>Odonata</taxon>
        <taxon>Epiprocta</taxon>
        <taxon>Anisoptera</taxon>
        <taxon>Libelluloidea</taxon>
        <taxon>Libellulidae</taxon>
        <taxon>Ladona</taxon>
    </lineage>
</organism>
<keyword evidence="4" id="KW-0297">G-protein coupled receptor</keyword>
<comment type="subcellular location">
    <subcellularLocation>
        <location evidence="1">Membrane</location>
    </subcellularLocation>
</comment>
<dbReference type="OrthoDB" id="411630at2759"/>
<protein>
    <recommendedName>
        <fullName evidence="9">Receptor ligand binding region domain-containing protein</fullName>
    </recommendedName>
</protein>
<dbReference type="AlphaFoldDB" id="A0A8K0P541"/>
<keyword evidence="8" id="KW-0807">Transducer</keyword>
<evidence type="ECO:0000256" key="3">
    <source>
        <dbReference type="ARBA" id="ARBA00022989"/>
    </source>
</evidence>
<dbReference type="InterPro" id="IPR002455">
    <property type="entry name" value="GPCR3_GABA-B"/>
</dbReference>
<dbReference type="GO" id="GO:0038039">
    <property type="term" value="C:G protein-coupled receptor heterodimeric complex"/>
    <property type="evidence" value="ECO:0007669"/>
    <property type="project" value="TreeGrafter"/>
</dbReference>
<evidence type="ECO:0000256" key="5">
    <source>
        <dbReference type="ARBA" id="ARBA00023136"/>
    </source>
</evidence>
<keyword evidence="5" id="KW-0472">Membrane</keyword>
<keyword evidence="7" id="KW-0325">Glycoprotein</keyword>
<dbReference type="Gene3D" id="3.40.50.2300">
    <property type="match status" value="2"/>
</dbReference>
<keyword evidence="11" id="KW-1185">Reference proteome</keyword>
<feature type="domain" description="Receptor ligand binding region" evidence="9">
    <location>
        <begin position="28"/>
        <end position="85"/>
    </location>
</feature>
<comment type="caution">
    <text evidence="10">The sequence shown here is derived from an EMBL/GenBank/DDBJ whole genome shotgun (WGS) entry which is preliminary data.</text>
</comment>
<dbReference type="Proteomes" id="UP000792457">
    <property type="component" value="Unassembled WGS sequence"/>
</dbReference>
<dbReference type="EMBL" id="KZ308772">
    <property type="protein sequence ID" value="KAG8234081.1"/>
    <property type="molecule type" value="Genomic_DNA"/>
</dbReference>
<gene>
    <name evidence="10" type="ORF">J437_LFUL014541</name>
</gene>
<evidence type="ECO:0000259" key="9">
    <source>
        <dbReference type="Pfam" id="PF01094"/>
    </source>
</evidence>
<dbReference type="SUPFAM" id="SSF53822">
    <property type="entry name" value="Periplasmic binding protein-like I"/>
    <property type="match status" value="1"/>
</dbReference>
<evidence type="ECO:0000256" key="4">
    <source>
        <dbReference type="ARBA" id="ARBA00023040"/>
    </source>
</evidence>
<dbReference type="GO" id="GO:0007214">
    <property type="term" value="P:gamma-aminobutyric acid signaling pathway"/>
    <property type="evidence" value="ECO:0007669"/>
    <property type="project" value="TreeGrafter"/>
</dbReference>
<dbReference type="GO" id="GO:0004965">
    <property type="term" value="F:G protein-coupled GABA receptor activity"/>
    <property type="evidence" value="ECO:0007669"/>
    <property type="project" value="InterPro"/>
</dbReference>
<keyword evidence="2" id="KW-0812">Transmembrane</keyword>
<evidence type="ECO:0000256" key="1">
    <source>
        <dbReference type="ARBA" id="ARBA00004370"/>
    </source>
</evidence>
<reference evidence="10" key="1">
    <citation type="submission" date="2013-04" db="EMBL/GenBank/DDBJ databases">
        <authorList>
            <person name="Qu J."/>
            <person name="Murali S.C."/>
            <person name="Bandaranaike D."/>
            <person name="Bellair M."/>
            <person name="Blankenburg K."/>
            <person name="Chao H."/>
            <person name="Dinh H."/>
            <person name="Doddapaneni H."/>
            <person name="Downs B."/>
            <person name="Dugan-Rocha S."/>
            <person name="Elkadiri S."/>
            <person name="Gnanaolivu R.D."/>
            <person name="Hernandez B."/>
            <person name="Javaid M."/>
            <person name="Jayaseelan J.C."/>
            <person name="Lee S."/>
            <person name="Li M."/>
            <person name="Ming W."/>
            <person name="Munidasa M."/>
            <person name="Muniz J."/>
            <person name="Nguyen L."/>
            <person name="Ongeri F."/>
            <person name="Osuji N."/>
            <person name="Pu L.-L."/>
            <person name="Puazo M."/>
            <person name="Qu C."/>
            <person name="Quiroz J."/>
            <person name="Raj R."/>
            <person name="Weissenberger G."/>
            <person name="Xin Y."/>
            <person name="Zou X."/>
            <person name="Han Y."/>
            <person name="Richards S."/>
            <person name="Worley K."/>
            <person name="Muzny D."/>
            <person name="Gibbs R."/>
        </authorList>
    </citation>
    <scope>NUCLEOTIDE SEQUENCE</scope>
    <source>
        <strain evidence="10">Sampled in the wild</strain>
    </source>
</reference>
<evidence type="ECO:0000256" key="8">
    <source>
        <dbReference type="ARBA" id="ARBA00023224"/>
    </source>
</evidence>
<dbReference type="InterPro" id="IPR028082">
    <property type="entry name" value="Peripla_BP_I"/>
</dbReference>
<keyword evidence="6" id="KW-0675">Receptor</keyword>
<dbReference type="PANTHER" id="PTHR10519">
    <property type="entry name" value="GABA-B RECEPTOR"/>
    <property type="match status" value="1"/>
</dbReference>
<dbReference type="PANTHER" id="PTHR10519:SF46">
    <property type="entry name" value="METABOTROPIC GABA-B RECEPTOR SUBTYPE 3, ISOFORM A"/>
    <property type="match status" value="1"/>
</dbReference>
<evidence type="ECO:0000313" key="10">
    <source>
        <dbReference type="EMBL" id="KAG8234081.1"/>
    </source>
</evidence>
<evidence type="ECO:0000256" key="7">
    <source>
        <dbReference type="ARBA" id="ARBA00023180"/>
    </source>
</evidence>
<dbReference type="Pfam" id="PF01094">
    <property type="entry name" value="ANF_receptor"/>
    <property type="match status" value="1"/>
</dbReference>
<evidence type="ECO:0000256" key="2">
    <source>
        <dbReference type="ARBA" id="ARBA00022692"/>
    </source>
</evidence>
<dbReference type="InterPro" id="IPR001828">
    <property type="entry name" value="ANF_lig-bd_rcpt"/>
</dbReference>
<keyword evidence="3" id="KW-1133">Transmembrane helix</keyword>
<evidence type="ECO:0000313" key="11">
    <source>
        <dbReference type="Proteomes" id="UP000792457"/>
    </source>
</evidence>
<name>A0A8K0P541_LADFU</name>
<reference evidence="10" key="2">
    <citation type="submission" date="2017-10" db="EMBL/GenBank/DDBJ databases">
        <title>Ladona fulva Genome sequencing and assembly.</title>
        <authorList>
            <person name="Murali S."/>
            <person name="Richards S."/>
            <person name="Bandaranaike D."/>
            <person name="Bellair M."/>
            <person name="Blankenburg K."/>
            <person name="Chao H."/>
            <person name="Dinh H."/>
            <person name="Doddapaneni H."/>
            <person name="Dugan-Rocha S."/>
            <person name="Elkadiri S."/>
            <person name="Gnanaolivu R."/>
            <person name="Hernandez B."/>
            <person name="Skinner E."/>
            <person name="Javaid M."/>
            <person name="Lee S."/>
            <person name="Li M."/>
            <person name="Ming W."/>
            <person name="Munidasa M."/>
            <person name="Muniz J."/>
            <person name="Nguyen L."/>
            <person name="Hughes D."/>
            <person name="Osuji N."/>
            <person name="Pu L.-L."/>
            <person name="Puazo M."/>
            <person name="Qu C."/>
            <person name="Quiroz J."/>
            <person name="Raj R."/>
            <person name="Weissenberger G."/>
            <person name="Xin Y."/>
            <person name="Zou X."/>
            <person name="Han Y."/>
            <person name="Worley K."/>
            <person name="Muzny D."/>
            <person name="Gibbs R."/>
        </authorList>
    </citation>
    <scope>NUCLEOTIDE SEQUENCE</scope>
    <source>
        <strain evidence="10">Sampled in the wild</strain>
    </source>
</reference>
<accession>A0A8K0P541</accession>
<evidence type="ECO:0000256" key="6">
    <source>
        <dbReference type="ARBA" id="ARBA00023170"/>
    </source>
</evidence>